<dbReference type="InterPro" id="IPR008271">
    <property type="entry name" value="Ser/Thr_kinase_AS"/>
</dbReference>
<dbReference type="InterPro" id="IPR000719">
    <property type="entry name" value="Prot_kinase_dom"/>
</dbReference>
<evidence type="ECO:0000256" key="6">
    <source>
        <dbReference type="RuleBase" id="RU000304"/>
    </source>
</evidence>
<dbReference type="PROSITE" id="PS00108">
    <property type="entry name" value="PROTEIN_KINASE_ST"/>
    <property type="match status" value="1"/>
</dbReference>
<organism evidence="9 10">
    <name type="scientific">Panicum virgatum</name>
    <name type="common">Blackwell switchgrass</name>
    <dbReference type="NCBI Taxonomy" id="38727"/>
    <lineage>
        <taxon>Eukaryota</taxon>
        <taxon>Viridiplantae</taxon>
        <taxon>Streptophyta</taxon>
        <taxon>Embryophyta</taxon>
        <taxon>Tracheophyta</taxon>
        <taxon>Spermatophyta</taxon>
        <taxon>Magnoliopsida</taxon>
        <taxon>Liliopsida</taxon>
        <taxon>Poales</taxon>
        <taxon>Poaceae</taxon>
        <taxon>PACMAD clade</taxon>
        <taxon>Panicoideae</taxon>
        <taxon>Panicodae</taxon>
        <taxon>Paniceae</taxon>
        <taxon>Panicinae</taxon>
        <taxon>Panicum</taxon>
        <taxon>Panicum sect. Hiantes</taxon>
    </lineage>
</organism>
<dbReference type="SUPFAM" id="SSF56112">
    <property type="entry name" value="Protein kinase-like (PK-like)"/>
    <property type="match status" value="1"/>
</dbReference>
<dbReference type="FunFam" id="1.10.510.10:FF:000870">
    <property type="entry name" value="OSJNBa0016N04.16-like protein"/>
    <property type="match status" value="1"/>
</dbReference>
<evidence type="ECO:0000256" key="1">
    <source>
        <dbReference type="ARBA" id="ARBA00022679"/>
    </source>
</evidence>
<dbReference type="EMBL" id="CM029043">
    <property type="protein sequence ID" value="KAG2610699.1"/>
    <property type="molecule type" value="Genomic_DNA"/>
</dbReference>
<keyword evidence="4 5" id="KW-0067">ATP-binding</keyword>
<name>A0A8T0TS47_PANVG</name>
<keyword evidence="3" id="KW-0418">Kinase</keyword>
<keyword evidence="2 5" id="KW-0547">Nucleotide-binding</keyword>
<evidence type="ECO:0000256" key="7">
    <source>
        <dbReference type="SAM" id="MobiDB-lite"/>
    </source>
</evidence>
<evidence type="ECO:0000256" key="2">
    <source>
        <dbReference type="ARBA" id="ARBA00022741"/>
    </source>
</evidence>
<dbReference type="InterPro" id="IPR017441">
    <property type="entry name" value="Protein_kinase_ATP_BS"/>
</dbReference>
<protein>
    <recommendedName>
        <fullName evidence="8">Protein kinase domain-containing protein</fullName>
    </recommendedName>
</protein>
<sequence length="491" mass="55586">MDSESNKYENLEGMLQDGISEPLNLPLQYLRSITNNFSDERLLGEGGFGMVYKGVLPNGETVAVKKLNSSMPGIKDRHFDNEAKHLMKFKHPNVVLLVGWCSETENIYTQYYGKYICAEKSERLLCLEYMPNGNLRKYLSDEASGLGWDIRYRIIKGICHGLHYLHVEWQHNAPIIHMDLKPANILLDNNMVPKIADFGLTRLFSKTKTWTQTISRDGTLGYMAPEYINKGLISTKSDIFSLGVIIIEIVTGHRDYPDGTGISSEEFIELVVKNWRNRLRNSHCYTTQEIDCQQIRECIEIGLVCVTLDRSKRPTTRQIIKMLHGRTNFTDWKEIQTSSLLPVQQTHNLNGGLNPLYENPILKLMQPQSQQSPQQGYGQNTGNSGFLQSQLQQKKQEEPPPQQQHTQQVLQQQSHQEMQQHLPSSCYDISNVASSMSRSGSASQLQSSLLPGSSVYQQSIFEGNDGGPGLLLHHSLHNFSSQEASNLLNCL</sequence>
<evidence type="ECO:0000259" key="8">
    <source>
        <dbReference type="PROSITE" id="PS50011"/>
    </source>
</evidence>
<dbReference type="PANTHER" id="PTHR45707:SF71">
    <property type="entry name" value="PROTEIN KINASE DOMAIN-CONTAINING PROTEIN"/>
    <property type="match status" value="1"/>
</dbReference>
<evidence type="ECO:0000256" key="5">
    <source>
        <dbReference type="PROSITE-ProRule" id="PRU10141"/>
    </source>
</evidence>
<dbReference type="AlphaFoldDB" id="A0A8T0TS47"/>
<dbReference type="Gene3D" id="1.10.510.10">
    <property type="entry name" value="Transferase(Phosphotransferase) domain 1"/>
    <property type="match status" value="1"/>
</dbReference>
<feature type="compositionally biased region" description="Low complexity" evidence="7">
    <location>
        <begin position="366"/>
        <end position="378"/>
    </location>
</feature>
<evidence type="ECO:0000256" key="3">
    <source>
        <dbReference type="ARBA" id="ARBA00022777"/>
    </source>
</evidence>
<dbReference type="Proteomes" id="UP000823388">
    <property type="component" value="Chromosome 4K"/>
</dbReference>
<dbReference type="GO" id="GO:0004674">
    <property type="term" value="F:protein serine/threonine kinase activity"/>
    <property type="evidence" value="ECO:0007669"/>
    <property type="project" value="UniProtKB-KW"/>
</dbReference>
<gene>
    <name evidence="9" type="ORF">PVAP13_4KG208000</name>
</gene>
<evidence type="ECO:0000256" key="4">
    <source>
        <dbReference type="ARBA" id="ARBA00022840"/>
    </source>
</evidence>
<feature type="region of interest" description="Disordered" evidence="7">
    <location>
        <begin position="366"/>
        <end position="422"/>
    </location>
</feature>
<proteinExistence type="inferred from homology"/>
<evidence type="ECO:0000313" key="9">
    <source>
        <dbReference type="EMBL" id="KAG2610699.1"/>
    </source>
</evidence>
<dbReference type="PROSITE" id="PS50011">
    <property type="entry name" value="PROTEIN_KINASE_DOM"/>
    <property type="match status" value="1"/>
</dbReference>
<feature type="compositionally biased region" description="Low complexity" evidence="7">
    <location>
        <begin position="403"/>
        <end position="421"/>
    </location>
</feature>
<comment type="caution">
    <text evidence="9">The sequence shown here is derived from an EMBL/GenBank/DDBJ whole genome shotgun (WGS) entry which is preliminary data.</text>
</comment>
<accession>A0A8T0TS47</accession>
<keyword evidence="1" id="KW-0808">Transferase</keyword>
<feature type="binding site" evidence="5">
    <location>
        <position position="66"/>
    </location>
    <ligand>
        <name>ATP</name>
        <dbReference type="ChEBI" id="CHEBI:30616"/>
    </ligand>
</feature>
<keyword evidence="10" id="KW-1185">Reference proteome</keyword>
<dbReference type="PROSITE" id="PS00107">
    <property type="entry name" value="PROTEIN_KINASE_ATP"/>
    <property type="match status" value="1"/>
</dbReference>
<keyword evidence="6" id="KW-0723">Serine/threonine-protein kinase</keyword>
<dbReference type="PANTHER" id="PTHR45707">
    <property type="entry name" value="C2 CALCIUM/LIPID-BINDING PLANT PHOSPHORIBOSYLTRANSFERASE FAMILY PROTEIN"/>
    <property type="match status" value="1"/>
</dbReference>
<feature type="domain" description="Protein kinase" evidence="8">
    <location>
        <begin position="37"/>
        <end position="327"/>
    </location>
</feature>
<dbReference type="InterPro" id="IPR011009">
    <property type="entry name" value="Kinase-like_dom_sf"/>
</dbReference>
<comment type="similarity">
    <text evidence="6">Belongs to the protein kinase superfamily.</text>
</comment>
<dbReference type="SMART" id="SM00220">
    <property type="entry name" value="S_TKc"/>
    <property type="match status" value="1"/>
</dbReference>
<dbReference type="Gene3D" id="3.30.200.20">
    <property type="entry name" value="Phosphorylase Kinase, domain 1"/>
    <property type="match status" value="1"/>
</dbReference>
<evidence type="ECO:0000313" key="10">
    <source>
        <dbReference type="Proteomes" id="UP000823388"/>
    </source>
</evidence>
<reference evidence="9" key="1">
    <citation type="submission" date="2020-05" db="EMBL/GenBank/DDBJ databases">
        <title>WGS assembly of Panicum virgatum.</title>
        <authorList>
            <person name="Lovell J.T."/>
            <person name="Jenkins J."/>
            <person name="Shu S."/>
            <person name="Juenger T.E."/>
            <person name="Schmutz J."/>
        </authorList>
    </citation>
    <scope>NUCLEOTIDE SEQUENCE</scope>
    <source>
        <strain evidence="9">AP13</strain>
    </source>
</reference>
<dbReference type="FunFam" id="3.30.200.20:FF:000465">
    <property type="entry name" value="Cysteine-rich receptor-like protein kinase 6"/>
    <property type="match status" value="1"/>
</dbReference>
<dbReference type="Pfam" id="PF00069">
    <property type="entry name" value="Pkinase"/>
    <property type="match status" value="1"/>
</dbReference>
<dbReference type="GO" id="GO:0005524">
    <property type="term" value="F:ATP binding"/>
    <property type="evidence" value="ECO:0007669"/>
    <property type="project" value="UniProtKB-UniRule"/>
</dbReference>